<dbReference type="InterPro" id="IPR016181">
    <property type="entry name" value="Acyl_CoA_acyltransferase"/>
</dbReference>
<dbReference type="OrthoDB" id="572496at2"/>
<dbReference type="EMBL" id="FWXR01000006">
    <property type="protein sequence ID" value="SMC71916.1"/>
    <property type="molecule type" value="Genomic_DNA"/>
</dbReference>
<dbReference type="Proteomes" id="UP000192656">
    <property type="component" value="Unassembled WGS sequence"/>
</dbReference>
<accession>A0A1W2BGF6</accession>
<dbReference type="Pfam" id="PF13508">
    <property type="entry name" value="Acetyltransf_7"/>
    <property type="match status" value="1"/>
</dbReference>
<dbReference type="CDD" id="cd04301">
    <property type="entry name" value="NAT_SF"/>
    <property type="match status" value="1"/>
</dbReference>
<gene>
    <name evidence="3" type="ORF">SAMN06297251_106142</name>
</gene>
<evidence type="ECO:0000256" key="1">
    <source>
        <dbReference type="SAM" id="MobiDB-lite"/>
    </source>
</evidence>
<feature type="region of interest" description="Disordered" evidence="1">
    <location>
        <begin position="1"/>
        <end position="20"/>
    </location>
</feature>
<evidence type="ECO:0000313" key="4">
    <source>
        <dbReference type="Proteomes" id="UP000192656"/>
    </source>
</evidence>
<name>A0A1W2BGF6_9HYPH</name>
<proteinExistence type="predicted"/>
<dbReference type="InterPro" id="IPR000182">
    <property type="entry name" value="GNAT_dom"/>
</dbReference>
<dbReference type="STRING" id="937218.SAMN06297251_106142"/>
<keyword evidence="3" id="KW-0808">Transferase</keyword>
<dbReference type="GO" id="GO:0016747">
    <property type="term" value="F:acyltransferase activity, transferring groups other than amino-acyl groups"/>
    <property type="evidence" value="ECO:0007669"/>
    <property type="project" value="InterPro"/>
</dbReference>
<dbReference type="AlphaFoldDB" id="A0A1W2BGF6"/>
<organism evidence="3 4">
    <name type="scientific">Fulvimarina manganoxydans</name>
    <dbReference type="NCBI Taxonomy" id="937218"/>
    <lineage>
        <taxon>Bacteria</taxon>
        <taxon>Pseudomonadati</taxon>
        <taxon>Pseudomonadota</taxon>
        <taxon>Alphaproteobacteria</taxon>
        <taxon>Hyphomicrobiales</taxon>
        <taxon>Aurantimonadaceae</taxon>
        <taxon>Fulvimarina</taxon>
    </lineage>
</organism>
<dbReference type="SUPFAM" id="SSF55729">
    <property type="entry name" value="Acyl-CoA N-acyltransferases (Nat)"/>
    <property type="match status" value="1"/>
</dbReference>
<dbReference type="PROSITE" id="PS51186">
    <property type="entry name" value="GNAT"/>
    <property type="match status" value="1"/>
</dbReference>
<reference evidence="3 4" key="1">
    <citation type="submission" date="2017-04" db="EMBL/GenBank/DDBJ databases">
        <authorList>
            <person name="Afonso C.L."/>
            <person name="Miller P.J."/>
            <person name="Scott M.A."/>
            <person name="Spackman E."/>
            <person name="Goraichik I."/>
            <person name="Dimitrov K.M."/>
            <person name="Suarez D.L."/>
            <person name="Swayne D.E."/>
        </authorList>
    </citation>
    <scope>NUCLEOTIDE SEQUENCE [LARGE SCALE GENOMIC DNA]</scope>
    <source>
        <strain evidence="3 4">CGMCC 1.10972</strain>
    </source>
</reference>
<dbReference type="RefSeq" id="WP_084409789.1">
    <property type="nucleotide sequence ID" value="NZ_FWXR01000006.1"/>
</dbReference>
<sequence length="197" mass="21601">MRDRIAETGPTQKPPKNGRKAFKGLAPAGYRIRMMEPGEAPRLFEIERAGALLLASVGKSEAASEEVDIDRFTRFLLAHEIFVAVHKEDGLPVAYAAAAPESDLYWLAGLDVDPDHGRKGIGTALVEAVLMRASWFFFRAVGLSTYGDVPCGAPFYERLGFLRVADAQLPQWLADKRRAETPGGGAGQDRTVMIKWL</sequence>
<evidence type="ECO:0000259" key="2">
    <source>
        <dbReference type="PROSITE" id="PS51186"/>
    </source>
</evidence>
<feature type="domain" description="N-acetyltransferase" evidence="2">
    <location>
        <begin position="30"/>
        <end position="197"/>
    </location>
</feature>
<dbReference type="Gene3D" id="3.40.630.30">
    <property type="match status" value="1"/>
</dbReference>
<keyword evidence="4" id="KW-1185">Reference proteome</keyword>
<evidence type="ECO:0000313" key="3">
    <source>
        <dbReference type="EMBL" id="SMC71916.1"/>
    </source>
</evidence>
<protein>
    <submittedName>
        <fullName evidence="3">Predicted N-acetyltransferase YhbS</fullName>
    </submittedName>
</protein>